<name>A0A9X3NFA6_9ACTN</name>
<evidence type="ECO:0000256" key="1">
    <source>
        <dbReference type="SAM" id="MobiDB-lite"/>
    </source>
</evidence>
<feature type="chain" id="PRO_5040831531" description="Lipoprotein" evidence="2">
    <location>
        <begin position="20"/>
        <end position="222"/>
    </location>
</feature>
<feature type="signal peptide" evidence="2">
    <location>
        <begin position="1"/>
        <end position="19"/>
    </location>
</feature>
<evidence type="ECO:0000313" key="3">
    <source>
        <dbReference type="EMBL" id="MDA0185635.1"/>
    </source>
</evidence>
<reference evidence="3" key="1">
    <citation type="submission" date="2022-10" db="EMBL/GenBank/DDBJ databases">
        <title>The WGS of Solirubrobacter phytolaccae KCTC 29190.</title>
        <authorList>
            <person name="Jiang Z."/>
        </authorList>
    </citation>
    <scope>NUCLEOTIDE SEQUENCE</scope>
    <source>
        <strain evidence="3">KCTC 29190</strain>
    </source>
</reference>
<feature type="region of interest" description="Disordered" evidence="1">
    <location>
        <begin position="22"/>
        <end position="50"/>
    </location>
</feature>
<protein>
    <recommendedName>
        <fullName evidence="5">Lipoprotein</fullName>
    </recommendedName>
</protein>
<evidence type="ECO:0000313" key="4">
    <source>
        <dbReference type="Proteomes" id="UP001147653"/>
    </source>
</evidence>
<evidence type="ECO:0000256" key="2">
    <source>
        <dbReference type="SAM" id="SignalP"/>
    </source>
</evidence>
<organism evidence="3 4">
    <name type="scientific">Solirubrobacter phytolaccae</name>
    <dbReference type="NCBI Taxonomy" id="1404360"/>
    <lineage>
        <taxon>Bacteria</taxon>
        <taxon>Bacillati</taxon>
        <taxon>Actinomycetota</taxon>
        <taxon>Thermoleophilia</taxon>
        <taxon>Solirubrobacterales</taxon>
        <taxon>Solirubrobacteraceae</taxon>
        <taxon>Solirubrobacter</taxon>
    </lineage>
</organism>
<dbReference type="AlphaFoldDB" id="A0A9X3NFA6"/>
<sequence>MKRLAAVAATIALAATATACGGEDESTASTTSSGTTEQTSKPAPVAQIPSLSGKDTAVTLDAGFVEALGTLKLTPAPVGTAKVSEAGVATFPITGGNVTYYEPGTVSPYVQGMIDHDGSGLSLTGGGKTVELTDFEIDPGKSVLTGKVTVDGTVAAESAPLFFLDGRTLNPLKTNDDGTAELEGTTVKLKQEAADLLNQTFGTDALTAGLVIGVAKITVNTA</sequence>
<dbReference type="PROSITE" id="PS51257">
    <property type="entry name" value="PROKAR_LIPOPROTEIN"/>
    <property type="match status" value="1"/>
</dbReference>
<evidence type="ECO:0008006" key="5">
    <source>
        <dbReference type="Google" id="ProtNLM"/>
    </source>
</evidence>
<feature type="compositionally biased region" description="Low complexity" evidence="1">
    <location>
        <begin position="22"/>
        <end position="40"/>
    </location>
</feature>
<keyword evidence="4" id="KW-1185">Reference proteome</keyword>
<accession>A0A9X3NFA6</accession>
<keyword evidence="2" id="KW-0732">Signal</keyword>
<dbReference type="EMBL" id="JAPDDP010000128">
    <property type="protein sequence ID" value="MDA0185635.1"/>
    <property type="molecule type" value="Genomic_DNA"/>
</dbReference>
<gene>
    <name evidence="3" type="ORF">OJ997_35345</name>
</gene>
<dbReference type="Proteomes" id="UP001147653">
    <property type="component" value="Unassembled WGS sequence"/>
</dbReference>
<proteinExistence type="predicted"/>
<comment type="caution">
    <text evidence="3">The sequence shown here is derived from an EMBL/GenBank/DDBJ whole genome shotgun (WGS) entry which is preliminary data.</text>
</comment>
<dbReference type="RefSeq" id="WP_270030148.1">
    <property type="nucleotide sequence ID" value="NZ_JAPDDP010000128.1"/>
</dbReference>